<comment type="similarity">
    <text evidence="2">Belongs to the GerABKC lipoprotein family.</text>
</comment>
<keyword evidence="4" id="KW-0732">Signal</keyword>
<dbReference type="InterPro" id="IPR008844">
    <property type="entry name" value="Spore_GerAC-like"/>
</dbReference>
<keyword evidence="7" id="KW-0449">Lipoprotein</keyword>
<dbReference type="PANTHER" id="PTHR35789">
    <property type="entry name" value="SPORE GERMINATION PROTEIN B3"/>
    <property type="match status" value="1"/>
</dbReference>
<dbReference type="NCBIfam" id="TIGR02887">
    <property type="entry name" value="spore_ger_x_C"/>
    <property type="match status" value="1"/>
</dbReference>
<dbReference type="EMBL" id="JBHSRI010000025">
    <property type="protein sequence ID" value="MFC6040729.1"/>
    <property type="molecule type" value="Genomic_DNA"/>
</dbReference>
<evidence type="ECO:0000256" key="3">
    <source>
        <dbReference type="ARBA" id="ARBA00022544"/>
    </source>
</evidence>
<sequence length="353" mass="40160">MIKPFIILLLFISSILTGCVRTKILDDLHLDSAIGYDYVDKDLIQATVVVPIYNPDKSISSETFTETSSLSKEILVKIDTKSPKSVETGKLELVLFSSELAGQGIFELVDNFQRDPNVTTNLSLAVVDGEVKELLTTQFKNEDTGRYVSEIIEQNTNLGLIPKKDLHQYMFDYYSTGKDPYLPLLKLENDQVEVSGIALFDKDKLVGQIDFSELFVFTVLAETSKNGSYKVQNDTFVRNLGSKRKFIVSNNKTNPEITINIQIDGIIRQHSGEKIQQKKLYEKIEKQMEQDIKEEAEIMIKKLQALKVDPLGLGEQVRSRTRNWDEKKWYDMYPTINVKVKVDVKITESGVVE</sequence>
<keyword evidence="5" id="KW-0472">Membrane</keyword>
<dbReference type="InterPro" id="IPR057336">
    <property type="entry name" value="GerAC_N"/>
</dbReference>
<comment type="subcellular location">
    <subcellularLocation>
        <location evidence="1">Membrane</location>
        <topology evidence="1">Lipid-anchor</topology>
    </subcellularLocation>
</comment>
<evidence type="ECO:0000256" key="5">
    <source>
        <dbReference type="ARBA" id="ARBA00023136"/>
    </source>
</evidence>
<evidence type="ECO:0000256" key="6">
    <source>
        <dbReference type="ARBA" id="ARBA00023139"/>
    </source>
</evidence>
<dbReference type="InterPro" id="IPR038501">
    <property type="entry name" value="Spore_GerAC_C_sf"/>
</dbReference>
<protein>
    <submittedName>
        <fullName evidence="10">Ger(X)C family spore germination protein</fullName>
    </submittedName>
</protein>
<proteinExistence type="inferred from homology"/>
<keyword evidence="6" id="KW-0564">Palmitate</keyword>
<dbReference type="RefSeq" id="WP_377735276.1">
    <property type="nucleotide sequence ID" value="NZ_JBHSRI010000025.1"/>
</dbReference>
<organism evidence="10 11">
    <name type="scientific">Paenisporosarcina macmurdoensis</name>
    <dbReference type="NCBI Taxonomy" id="212659"/>
    <lineage>
        <taxon>Bacteria</taxon>
        <taxon>Bacillati</taxon>
        <taxon>Bacillota</taxon>
        <taxon>Bacilli</taxon>
        <taxon>Bacillales</taxon>
        <taxon>Caryophanaceae</taxon>
        <taxon>Paenisporosarcina</taxon>
    </lineage>
</organism>
<evidence type="ECO:0000259" key="8">
    <source>
        <dbReference type="Pfam" id="PF05504"/>
    </source>
</evidence>
<dbReference type="Gene3D" id="3.30.300.210">
    <property type="entry name" value="Nutrient germinant receptor protein C, domain 3"/>
    <property type="match status" value="1"/>
</dbReference>
<evidence type="ECO:0000256" key="2">
    <source>
        <dbReference type="ARBA" id="ARBA00007886"/>
    </source>
</evidence>
<evidence type="ECO:0000256" key="4">
    <source>
        <dbReference type="ARBA" id="ARBA00022729"/>
    </source>
</evidence>
<dbReference type="PANTHER" id="PTHR35789:SF1">
    <property type="entry name" value="SPORE GERMINATION PROTEIN B3"/>
    <property type="match status" value="1"/>
</dbReference>
<reference evidence="11" key="1">
    <citation type="journal article" date="2019" name="Int. J. Syst. Evol. Microbiol.">
        <title>The Global Catalogue of Microorganisms (GCM) 10K type strain sequencing project: providing services to taxonomists for standard genome sequencing and annotation.</title>
        <authorList>
            <consortium name="The Broad Institute Genomics Platform"/>
            <consortium name="The Broad Institute Genome Sequencing Center for Infectious Disease"/>
            <person name="Wu L."/>
            <person name="Ma J."/>
        </authorList>
    </citation>
    <scope>NUCLEOTIDE SEQUENCE [LARGE SCALE GENOMIC DNA]</scope>
    <source>
        <strain evidence="11">CCUG 54527</strain>
    </source>
</reference>
<evidence type="ECO:0000313" key="10">
    <source>
        <dbReference type="EMBL" id="MFC6040729.1"/>
    </source>
</evidence>
<comment type="caution">
    <text evidence="10">The sequence shown here is derived from an EMBL/GenBank/DDBJ whole genome shotgun (WGS) entry which is preliminary data.</text>
</comment>
<gene>
    <name evidence="10" type="ORF">ACFPYN_14980</name>
</gene>
<name>A0ABW1LAK7_9BACL</name>
<dbReference type="Pfam" id="PF25198">
    <property type="entry name" value="Spore_GerAC_N"/>
    <property type="match status" value="1"/>
</dbReference>
<dbReference type="Pfam" id="PF05504">
    <property type="entry name" value="Spore_GerAC"/>
    <property type="match status" value="1"/>
</dbReference>
<evidence type="ECO:0000259" key="9">
    <source>
        <dbReference type="Pfam" id="PF25198"/>
    </source>
</evidence>
<feature type="domain" description="Spore germination GerAC-like C-terminal" evidence="8">
    <location>
        <begin position="195"/>
        <end position="350"/>
    </location>
</feature>
<dbReference type="InterPro" id="IPR046953">
    <property type="entry name" value="Spore_GerAC-like_C"/>
</dbReference>
<evidence type="ECO:0000256" key="1">
    <source>
        <dbReference type="ARBA" id="ARBA00004635"/>
    </source>
</evidence>
<keyword evidence="3" id="KW-0309">Germination</keyword>
<evidence type="ECO:0000256" key="7">
    <source>
        <dbReference type="ARBA" id="ARBA00023288"/>
    </source>
</evidence>
<keyword evidence="11" id="KW-1185">Reference proteome</keyword>
<accession>A0ABW1LAK7</accession>
<evidence type="ECO:0000313" key="11">
    <source>
        <dbReference type="Proteomes" id="UP001596170"/>
    </source>
</evidence>
<dbReference type="Proteomes" id="UP001596170">
    <property type="component" value="Unassembled WGS sequence"/>
</dbReference>
<dbReference type="PROSITE" id="PS51257">
    <property type="entry name" value="PROKAR_LIPOPROTEIN"/>
    <property type="match status" value="1"/>
</dbReference>
<feature type="domain" description="Spore germination protein N-terminal" evidence="9">
    <location>
        <begin position="23"/>
        <end position="186"/>
    </location>
</feature>